<feature type="region of interest" description="Disordered" evidence="1">
    <location>
        <begin position="11"/>
        <end position="90"/>
    </location>
</feature>
<keyword evidence="2" id="KW-0418">Kinase</keyword>
<organism evidence="2 4">
    <name type="scientific">Iris pallida</name>
    <name type="common">Sweet iris</name>
    <dbReference type="NCBI Taxonomy" id="29817"/>
    <lineage>
        <taxon>Eukaryota</taxon>
        <taxon>Viridiplantae</taxon>
        <taxon>Streptophyta</taxon>
        <taxon>Embryophyta</taxon>
        <taxon>Tracheophyta</taxon>
        <taxon>Spermatophyta</taxon>
        <taxon>Magnoliopsida</taxon>
        <taxon>Liliopsida</taxon>
        <taxon>Asparagales</taxon>
        <taxon>Iridaceae</taxon>
        <taxon>Iridoideae</taxon>
        <taxon>Irideae</taxon>
        <taxon>Iris</taxon>
    </lineage>
</organism>
<keyword evidence="4" id="KW-1185">Reference proteome</keyword>
<feature type="compositionally biased region" description="Basic residues" evidence="1">
    <location>
        <begin position="56"/>
        <end position="68"/>
    </location>
</feature>
<keyword evidence="2" id="KW-0675">Receptor</keyword>
<dbReference type="GO" id="GO:0016301">
    <property type="term" value="F:kinase activity"/>
    <property type="evidence" value="ECO:0007669"/>
    <property type="project" value="UniProtKB-KW"/>
</dbReference>
<evidence type="ECO:0000256" key="1">
    <source>
        <dbReference type="SAM" id="MobiDB-lite"/>
    </source>
</evidence>
<protein>
    <submittedName>
        <fullName evidence="2">Proline-rich receptor-like protein kinase PERK2</fullName>
    </submittedName>
</protein>
<sequence length="117" mass="13004">MLPCNLTHVRLSPTLASSTRHDRHPETGADPIAFASATPQRRIRVSDQRNIVSPKPRGRRLRASPPRHRLPDEPSTRRFGPETKARHASPLLADIVSTGWIYSQSTAPLEQRSTAPS</sequence>
<feature type="compositionally biased region" description="Basic and acidic residues" evidence="1">
    <location>
        <begin position="69"/>
        <end position="85"/>
    </location>
</feature>
<reference evidence="2" key="1">
    <citation type="journal article" date="2023" name="GigaByte">
        <title>Genome assembly of the bearded iris, Iris pallida Lam.</title>
        <authorList>
            <person name="Bruccoleri R.E."/>
            <person name="Oakeley E.J."/>
            <person name="Faust A.M.E."/>
            <person name="Altorfer M."/>
            <person name="Dessus-Babus S."/>
            <person name="Burckhardt D."/>
            <person name="Oertli M."/>
            <person name="Naumann U."/>
            <person name="Petersen F."/>
            <person name="Wong J."/>
        </authorList>
    </citation>
    <scope>NUCLEOTIDE SEQUENCE</scope>
    <source>
        <strain evidence="2">GSM-AAB239-AS_SAM_17_03QT</strain>
    </source>
</reference>
<comment type="caution">
    <text evidence="2">The sequence shown here is derived from an EMBL/GenBank/DDBJ whole genome shotgun (WGS) entry which is preliminary data.</text>
</comment>
<evidence type="ECO:0000313" key="4">
    <source>
        <dbReference type="Proteomes" id="UP001140949"/>
    </source>
</evidence>
<proteinExistence type="predicted"/>
<dbReference type="AlphaFoldDB" id="A0AAX6ESM1"/>
<keyword evidence="2" id="KW-0808">Transferase</keyword>
<reference evidence="2" key="2">
    <citation type="submission" date="2023-04" db="EMBL/GenBank/DDBJ databases">
        <authorList>
            <person name="Bruccoleri R.E."/>
            <person name="Oakeley E.J."/>
            <person name="Faust A.-M."/>
            <person name="Dessus-Babus S."/>
            <person name="Altorfer M."/>
            <person name="Burckhardt D."/>
            <person name="Oertli M."/>
            <person name="Naumann U."/>
            <person name="Petersen F."/>
            <person name="Wong J."/>
        </authorList>
    </citation>
    <scope>NUCLEOTIDE SEQUENCE</scope>
    <source>
        <strain evidence="2">GSM-AAB239-AS_SAM_17_03QT</strain>
        <tissue evidence="2">Leaf</tissue>
    </source>
</reference>
<name>A0AAX6ESM1_IRIPA</name>
<evidence type="ECO:0000313" key="2">
    <source>
        <dbReference type="EMBL" id="KAJ6806938.1"/>
    </source>
</evidence>
<accession>A0AAX6ESM1</accession>
<dbReference type="Proteomes" id="UP001140949">
    <property type="component" value="Unassembled WGS sequence"/>
</dbReference>
<dbReference type="EMBL" id="JANAVB010004635">
    <property type="protein sequence ID" value="KAJ6848156.1"/>
    <property type="molecule type" value="Genomic_DNA"/>
</dbReference>
<gene>
    <name evidence="2" type="ORF">M6B38_106335</name>
    <name evidence="3" type="ORF">M6B38_114960</name>
</gene>
<dbReference type="EMBL" id="JANAVB010034417">
    <property type="protein sequence ID" value="KAJ6806938.1"/>
    <property type="molecule type" value="Genomic_DNA"/>
</dbReference>
<evidence type="ECO:0000313" key="3">
    <source>
        <dbReference type="EMBL" id="KAJ6848156.1"/>
    </source>
</evidence>